<sequence length="74" mass="8593">MTVEELADYLQLSKSAIYKITSRREIPHYNPGGKKIYFKRTEVDAWIEMGRVAPDCEILEKLHLPLNSKLNGSW</sequence>
<gene>
    <name evidence="2" type="ORF">ESZ48_02725</name>
</gene>
<dbReference type="InterPro" id="IPR010093">
    <property type="entry name" value="SinI_DNA-bd"/>
</dbReference>
<keyword evidence="3" id="KW-1185">Reference proteome</keyword>
<dbReference type="NCBIfam" id="TIGR01764">
    <property type="entry name" value="excise"/>
    <property type="match status" value="1"/>
</dbReference>
<dbReference type="SUPFAM" id="SSF46955">
    <property type="entry name" value="Putative DNA-binding domain"/>
    <property type="match status" value="1"/>
</dbReference>
<dbReference type="EMBL" id="SDDZ01000001">
    <property type="protein sequence ID" value="RXJ52923.1"/>
    <property type="molecule type" value="Genomic_DNA"/>
</dbReference>
<organism evidence="2 3">
    <name type="scientific">Gelidibacter gilvus</name>
    <dbReference type="NCBI Taxonomy" id="59602"/>
    <lineage>
        <taxon>Bacteria</taxon>
        <taxon>Pseudomonadati</taxon>
        <taxon>Bacteroidota</taxon>
        <taxon>Flavobacteriia</taxon>
        <taxon>Flavobacteriales</taxon>
        <taxon>Flavobacteriaceae</taxon>
        <taxon>Gelidibacter</taxon>
    </lineage>
</organism>
<reference evidence="2 3" key="1">
    <citation type="submission" date="2019-01" db="EMBL/GenBank/DDBJ databases">
        <title>Genome sequence of the Antarctic species Gelidibacter gilvus ACAM 158(T).</title>
        <authorList>
            <person name="Bowman J.P."/>
        </authorList>
    </citation>
    <scope>NUCLEOTIDE SEQUENCE [LARGE SCALE GENOMIC DNA]</scope>
    <source>
        <strain evidence="2 3">IC158</strain>
    </source>
</reference>
<dbReference type="Pfam" id="PF12728">
    <property type="entry name" value="HTH_17"/>
    <property type="match status" value="1"/>
</dbReference>
<name>A0A4Q0XPN0_9FLAO</name>
<dbReference type="InterPro" id="IPR009061">
    <property type="entry name" value="DNA-bd_dom_put_sf"/>
</dbReference>
<evidence type="ECO:0000313" key="3">
    <source>
        <dbReference type="Proteomes" id="UP000289792"/>
    </source>
</evidence>
<evidence type="ECO:0000259" key="1">
    <source>
        <dbReference type="Pfam" id="PF12728"/>
    </source>
</evidence>
<dbReference type="AlphaFoldDB" id="A0A4Q0XPN0"/>
<dbReference type="GO" id="GO:0003677">
    <property type="term" value="F:DNA binding"/>
    <property type="evidence" value="ECO:0007669"/>
    <property type="project" value="UniProtKB-KW"/>
</dbReference>
<dbReference type="InterPro" id="IPR041657">
    <property type="entry name" value="HTH_17"/>
</dbReference>
<comment type="caution">
    <text evidence="2">The sequence shown here is derived from an EMBL/GenBank/DDBJ whole genome shotgun (WGS) entry which is preliminary data.</text>
</comment>
<keyword evidence="2" id="KW-0238">DNA-binding</keyword>
<dbReference type="OrthoDB" id="597977at2"/>
<feature type="domain" description="Helix-turn-helix" evidence="1">
    <location>
        <begin position="1"/>
        <end position="49"/>
    </location>
</feature>
<evidence type="ECO:0000313" key="2">
    <source>
        <dbReference type="EMBL" id="RXJ52923.1"/>
    </source>
</evidence>
<dbReference type="Proteomes" id="UP000289792">
    <property type="component" value="Unassembled WGS sequence"/>
</dbReference>
<accession>A0A4Q0XPN0</accession>
<proteinExistence type="predicted"/>
<protein>
    <submittedName>
        <fullName evidence="2">DNA-binding protein</fullName>
    </submittedName>
</protein>